<evidence type="ECO:0000313" key="1">
    <source>
        <dbReference type="EnsemblMetazoa" id="OVOC8633.1"/>
    </source>
</evidence>
<protein>
    <submittedName>
        <fullName evidence="1">Uncharacterized protein</fullName>
    </submittedName>
</protein>
<dbReference type="EnsemblMetazoa" id="OVOC8633.1">
    <property type="protein sequence ID" value="OVOC8633.1"/>
    <property type="gene ID" value="WBGene00245442"/>
</dbReference>
<keyword evidence="2" id="KW-1185">Reference proteome</keyword>
<dbReference type="EMBL" id="CMVM020000249">
    <property type="status" value="NOT_ANNOTATED_CDS"/>
    <property type="molecule type" value="Genomic_DNA"/>
</dbReference>
<reference evidence="1" key="2">
    <citation type="submission" date="2022-06" db="UniProtKB">
        <authorList>
            <consortium name="EnsemblMetazoa"/>
        </authorList>
    </citation>
    <scope>IDENTIFICATION</scope>
</reference>
<dbReference type="AlphaFoldDB" id="A0A8R1Y294"/>
<accession>A0A8R1Y294</accession>
<proteinExistence type="predicted"/>
<organism evidence="1 2">
    <name type="scientific">Onchocerca volvulus</name>
    <dbReference type="NCBI Taxonomy" id="6282"/>
    <lineage>
        <taxon>Eukaryota</taxon>
        <taxon>Metazoa</taxon>
        <taxon>Ecdysozoa</taxon>
        <taxon>Nematoda</taxon>
        <taxon>Chromadorea</taxon>
        <taxon>Rhabditida</taxon>
        <taxon>Spirurina</taxon>
        <taxon>Spiruromorpha</taxon>
        <taxon>Filarioidea</taxon>
        <taxon>Onchocercidae</taxon>
        <taxon>Onchocerca</taxon>
    </lineage>
</organism>
<name>A0A8R1Y294_ONCVO</name>
<dbReference type="Proteomes" id="UP000024404">
    <property type="component" value="Unassembled WGS sequence"/>
</dbReference>
<sequence length="97" mass="11192">MAEWSKALVLGTSLFGDVGSNPTLVKMFRGSDFYRIILVVDELYTTRWKSLLRARWPSGLRRWFKAPVSSEAWVRIPLSSDEVTFCKIRLRVSVIAR</sequence>
<reference evidence="2" key="1">
    <citation type="submission" date="2013-10" db="EMBL/GenBank/DDBJ databases">
        <title>Genome sequencing of Onchocerca volvulus.</title>
        <authorList>
            <person name="Cotton J."/>
            <person name="Tsai J."/>
            <person name="Stanley E."/>
            <person name="Tracey A."/>
            <person name="Holroyd N."/>
            <person name="Lustigman S."/>
            <person name="Berriman M."/>
        </authorList>
    </citation>
    <scope>NUCLEOTIDE SEQUENCE</scope>
</reference>
<evidence type="ECO:0000313" key="2">
    <source>
        <dbReference type="Proteomes" id="UP000024404"/>
    </source>
</evidence>